<evidence type="ECO:0000256" key="1">
    <source>
        <dbReference type="ARBA" id="ARBA00004201"/>
    </source>
</evidence>
<feature type="region of interest" description="Disordered" evidence="8">
    <location>
        <begin position="1"/>
        <end position="146"/>
    </location>
</feature>
<evidence type="ECO:0000256" key="7">
    <source>
        <dbReference type="PROSITE-ProRule" id="PRU00221"/>
    </source>
</evidence>
<name>A0ABP0UYD0_9BRYO</name>
<feature type="compositionally biased region" description="Polar residues" evidence="8">
    <location>
        <begin position="116"/>
        <end position="128"/>
    </location>
</feature>
<dbReference type="InterPro" id="IPR001680">
    <property type="entry name" value="WD40_rpt"/>
</dbReference>
<keyword evidence="5" id="KW-0677">Repeat</keyword>
<dbReference type="InterPro" id="IPR032401">
    <property type="entry name" value="EDC4_WD40"/>
</dbReference>
<feature type="compositionally biased region" description="Polar residues" evidence="8">
    <location>
        <begin position="829"/>
        <end position="850"/>
    </location>
</feature>
<organism evidence="11 12">
    <name type="scientific">Sphagnum troendelagicum</name>
    <dbReference type="NCBI Taxonomy" id="128251"/>
    <lineage>
        <taxon>Eukaryota</taxon>
        <taxon>Viridiplantae</taxon>
        <taxon>Streptophyta</taxon>
        <taxon>Embryophyta</taxon>
        <taxon>Bryophyta</taxon>
        <taxon>Sphagnophytina</taxon>
        <taxon>Sphagnopsida</taxon>
        <taxon>Sphagnales</taxon>
        <taxon>Sphagnaceae</taxon>
        <taxon>Sphagnum</taxon>
    </lineage>
</organism>
<dbReference type="PROSITE" id="PS50082">
    <property type="entry name" value="WD_REPEATS_2"/>
    <property type="match status" value="1"/>
</dbReference>
<comment type="subcellular location">
    <subcellularLocation>
        <location evidence="1">Cytoplasm</location>
        <location evidence="1">P-body</location>
    </subcellularLocation>
</comment>
<dbReference type="InterPro" id="IPR044938">
    <property type="entry name" value="EDC4_C_sf"/>
</dbReference>
<dbReference type="Gene3D" id="2.130.10.10">
    <property type="entry name" value="YVTN repeat-like/Quinoprotein amine dehydrogenase"/>
    <property type="match status" value="2"/>
</dbReference>
<dbReference type="Pfam" id="PF21289">
    <property type="entry name" value="EDC4_C"/>
    <property type="match status" value="1"/>
</dbReference>
<evidence type="ECO:0000256" key="6">
    <source>
        <dbReference type="ARBA" id="ARBA00023054"/>
    </source>
</evidence>
<proteinExistence type="inferred from homology"/>
<dbReference type="InterPro" id="IPR015943">
    <property type="entry name" value="WD40/YVTN_repeat-like_dom_sf"/>
</dbReference>
<keyword evidence="3" id="KW-0963">Cytoplasm</keyword>
<evidence type="ECO:0000256" key="2">
    <source>
        <dbReference type="ARBA" id="ARBA00009639"/>
    </source>
</evidence>
<feature type="compositionally biased region" description="Low complexity" evidence="8">
    <location>
        <begin position="100"/>
        <end position="113"/>
    </location>
</feature>
<dbReference type="PANTHER" id="PTHR15598">
    <property type="entry name" value="ENHANCER OF MRNA-DECAPPING PROTEIN 4"/>
    <property type="match status" value="1"/>
</dbReference>
<evidence type="ECO:0000259" key="9">
    <source>
        <dbReference type="Pfam" id="PF16529"/>
    </source>
</evidence>
<feature type="region of interest" description="Disordered" evidence="8">
    <location>
        <begin position="817"/>
        <end position="874"/>
    </location>
</feature>
<feature type="compositionally biased region" description="Low complexity" evidence="8">
    <location>
        <begin position="40"/>
        <end position="73"/>
    </location>
</feature>
<evidence type="ECO:0000256" key="5">
    <source>
        <dbReference type="ARBA" id="ARBA00022737"/>
    </source>
</evidence>
<comment type="similarity">
    <text evidence="2">Belongs to the WD repeat EDC4 family.</text>
</comment>
<accession>A0ABP0UYD0</accession>
<dbReference type="Pfam" id="PF16529">
    <property type="entry name" value="Ge1_WD40"/>
    <property type="match status" value="1"/>
</dbReference>
<sequence length="1523" mass="164885">MAGTGSSGNSDIHNLFNGAPPGSYPPQYPSYHAYPPGQYPAASNFPSNASSFPSMPVQSYQYGAGPQQQGPSPVYHSYMPYPQEHGPRPQAPYALSNFSQQQQQPQQFAQPGPVSHHSQPNAPLSSLPRSPILHGSGSPNPASALPLDGARLMALLTTHSEVDVPSKEDETPLYTEGPPQSSMEHPRSSHGSVSEVSLPPPAIAPAMPTAPPVNLVLSSPSSRFSSSKLPKGRFLRGEHVVYDVDVRRSGEAQPQLEVSPITVYTSDPVLVMGRQIAVNRRYICYGLRGGNIRILNVNTALRALLRGHTQRVTDMCFLGEDVHLLASASADGRVLVQKIVEGQSEDGKPMISDQTFLAIQVTGDWEVSHPRVCWHSQIQDVLVVAIGKFVLTIDIGKVQQKAPPGGFSAEQPIVCQVESPLEGVHVVGTHEEDVSDLAVPSFGSSCVASASQDGTMRIWGDKTRSLLSDIVPHGGEAVSAVAFLSAPRRPDHHVILTAGPLNRELKLWASTGSPEESPSKPNTGMWNCIQTLEFQSSTAAGKLENAFFNQLVVAPWASLILLANAKKNAIYAVHVEFGVGSVPARMNYLAEFSVKIPILSFTVTEETEGTVQVYCVQTQAIQQYILDVSQCLPPPDEEYNSEPMSMLDKDPVLPQTYDAARNSTGDKGAADFLELGSTAATVIVPAPSVSVPPRSMTASSAFGSPVEVGHREDLHTVTERTRLLDIAGPATVAPVKEILDNFGRSTSEPTPTNQPSRESVSQVATMPVSHPEVAPASSVVKPPQPSKRRSRSKSPTKPDLQYVPVIKASLTQADEKLEKPLDNRPEPSSLLTPTTEATLERAQSASTSNSLRDDVPSREERDGFSGTSNAMSGAHPLHLITPFELMNLVTSSKSFDTHGVQTSGVPQEPIVMDRNPEDAQPRFAVEDLNTTDAPTAMEKEVVESEGLDDRGNDSLLSESHEVFHAGASTEYNEKAQESPGKPSLLDMYSKEESVQVEEGDILEDRERPTRVTVDGAHEQLRDMAFREAGPVPLPSQISAIAKGRKNKNKTYDGGVEPAAVRSSSPQIPDLMTPGAMPEGESSYNVNSAQLDPGLAAQVSTMQDALNQLVSMQKELQKQMTVMVAVPVAKEGKRMEGALGQRMEKVLKAHVDAMWARLAEENAKREKLERERVQQVTTLLTNFVSKDMPVAIERVFKKEFAAIGPVVAQAVLPPLQNVVATTVSESFQKGVTERMLPQLEKSVGAKLEGTVTRQLQTQFQTIGRQALQEALRTCFESTVIPSFERSCRSMFEQVESSFQHGMAEYTSRAQQELDSSHSALASTLQETVASATSLANSLKSELAEGQRNLVVLAENASASAVHSSLIAKQMNLPDKVLSLQHLEESLDPTIELTRLVSEGKLEEAFNKALSLSDVAIVSWLCMQLDEAALFSTVPLPLSQGVVLSLVQQLGCDLSNDTGRKLSWIREAALALNPNDPVLAPHMRPFLEQLYQNLHHQMIHMTVPGDQANLRLVIHVVNSLLTACK</sequence>
<evidence type="ECO:0000256" key="4">
    <source>
        <dbReference type="ARBA" id="ARBA00022574"/>
    </source>
</evidence>
<feature type="region of interest" description="Disordered" evidence="8">
    <location>
        <begin position="742"/>
        <end position="805"/>
    </location>
</feature>
<evidence type="ECO:0008006" key="13">
    <source>
        <dbReference type="Google" id="ProtNLM"/>
    </source>
</evidence>
<evidence type="ECO:0000259" key="10">
    <source>
        <dbReference type="Pfam" id="PF21289"/>
    </source>
</evidence>
<feature type="compositionally biased region" description="Polar residues" evidence="8">
    <location>
        <begin position="178"/>
        <end position="195"/>
    </location>
</feature>
<feature type="repeat" description="WD" evidence="7">
    <location>
        <begin position="427"/>
        <end position="469"/>
    </location>
</feature>
<keyword evidence="6" id="KW-0175">Coiled coil</keyword>
<keyword evidence="4 7" id="KW-0853">WD repeat</keyword>
<dbReference type="SMART" id="SM00320">
    <property type="entry name" value="WD40"/>
    <property type="match status" value="2"/>
</dbReference>
<evidence type="ECO:0000256" key="3">
    <source>
        <dbReference type="ARBA" id="ARBA00022490"/>
    </source>
</evidence>
<feature type="compositionally biased region" description="Basic and acidic residues" evidence="8">
    <location>
        <begin position="160"/>
        <end position="170"/>
    </location>
</feature>
<feature type="region of interest" description="Disordered" evidence="8">
    <location>
        <begin position="1045"/>
        <end position="1068"/>
    </location>
</feature>
<feature type="region of interest" description="Disordered" evidence="8">
    <location>
        <begin position="159"/>
        <end position="196"/>
    </location>
</feature>
<dbReference type="SUPFAM" id="SSF50978">
    <property type="entry name" value="WD40 repeat-like"/>
    <property type="match status" value="1"/>
</dbReference>
<protein>
    <recommendedName>
        <fullName evidence="13">Enhancer of mRNA-decapping protein 4</fullName>
    </recommendedName>
</protein>
<evidence type="ECO:0000313" key="11">
    <source>
        <dbReference type="EMBL" id="CAK9233534.1"/>
    </source>
</evidence>
<dbReference type="Gene3D" id="1.10.220.100">
    <property type="entry name" value="conserved c-terminal region of ge- 1"/>
    <property type="match status" value="1"/>
</dbReference>
<evidence type="ECO:0000256" key="8">
    <source>
        <dbReference type="SAM" id="MobiDB-lite"/>
    </source>
</evidence>
<dbReference type="Proteomes" id="UP001497512">
    <property type="component" value="Chromosome 8"/>
</dbReference>
<reference evidence="11" key="1">
    <citation type="submission" date="2024-02" db="EMBL/GenBank/DDBJ databases">
        <authorList>
            <consortium name="ELIXIR-Norway"/>
            <consortium name="Elixir Norway"/>
        </authorList>
    </citation>
    <scope>NUCLEOTIDE SEQUENCE</scope>
</reference>
<feature type="domain" description="Enhancer of mRNA-decapping protein 4 WD40 repeat region" evidence="9">
    <location>
        <begin position="259"/>
        <end position="574"/>
    </location>
</feature>
<keyword evidence="12" id="KW-1185">Reference proteome</keyword>
<dbReference type="EMBL" id="OZ019900">
    <property type="protein sequence ID" value="CAK9233534.1"/>
    <property type="molecule type" value="Genomic_DNA"/>
</dbReference>
<dbReference type="InterPro" id="IPR036322">
    <property type="entry name" value="WD40_repeat_dom_sf"/>
</dbReference>
<feature type="compositionally biased region" description="Basic and acidic residues" evidence="8">
    <location>
        <begin position="851"/>
        <end position="863"/>
    </location>
</feature>
<gene>
    <name evidence="11" type="ORF">CSSPTR1EN2_LOCUS21534</name>
</gene>
<evidence type="ECO:0000313" key="12">
    <source>
        <dbReference type="Proteomes" id="UP001497512"/>
    </source>
</evidence>
<dbReference type="InterPro" id="IPR045152">
    <property type="entry name" value="EDC4-like"/>
</dbReference>
<feature type="compositionally biased region" description="Polar residues" evidence="8">
    <location>
        <begin position="743"/>
        <end position="764"/>
    </location>
</feature>
<dbReference type="PANTHER" id="PTHR15598:SF5">
    <property type="entry name" value="ENHANCER OF MRNA-DECAPPING PROTEIN 4"/>
    <property type="match status" value="1"/>
</dbReference>
<feature type="domain" description="Enhancer of mRNA-decapping protein 4 C-terminal" evidence="10">
    <location>
        <begin position="1393"/>
        <end position="1509"/>
    </location>
</feature>
<dbReference type="InterPro" id="IPR049404">
    <property type="entry name" value="EDC4_C"/>
</dbReference>